<evidence type="ECO:0000313" key="8">
    <source>
        <dbReference type="Proteomes" id="UP000027936"/>
    </source>
</evidence>
<dbReference type="Gene3D" id="3.40.50.20">
    <property type="match status" value="1"/>
</dbReference>
<dbReference type="GO" id="GO:0016746">
    <property type="term" value="F:acyltransferase activity"/>
    <property type="evidence" value="ECO:0007669"/>
    <property type="project" value="UniProtKB-KW"/>
</dbReference>
<feature type="domain" description="4'-phosphopantetheinyl transferase" evidence="6">
    <location>
        <begin position="282"/>
        <end position="368"/>
    </location>
</feature>
<keyword evidence="1 7" id="KW-0808">Transferase</keyword>
<dbReference type="PANTHER" id="PTHR43300:SF7">
    <property type="entry name" value="UDP-N-ACETYLBACILLOSAMINE N-ACETYLTRANSFERASE"/>
    <property type="match status" value="1"/>
</dbReference>
<evidence type="ECO:0000259" key="6">
    <source>
        <dbReference type="Pfam" id="PF01648"/>
    </source>
</evidence>
<dbReference type="InterPro" id="IPR008278">
    <property type="entry name" value="4-PPantetheinyl_Trfase_dom"/>
</dbReference>
<keyword evidence="3" id="KW-0677">Repeat</keyword>
<dbReference type="PATRIC" id="fig|1348973.3.peg.1655"/>
<comment type="caution">
    <text evidence="7">The sequence shown here is derived from an EMBL/GenBank/DDBJ whole genome shotgun (WGS) entry which is preliminary data.</text>
</comment>
<dbReference type="Proteomes" id="UP000027936">
    <property type="component" value="Unassembled WGS sequence"/>
</dbReference>
<keyword evidence="4" id="KW-0460">Magnesium</keyword>
<evidence type="ECO:0000256" key="5">
    <source>
        <dbReference type="PIRSR" id="PIRSR620019-1"/>
    </source>
</evidence>
<dbReference type="GO" id="GO:0006633">
    <property type="term" value="P:fatty acid biosynthetic process"/>
    <property type="evidence" value="ECO:0007669"/>
    <property type="project" value="InterPro"/>
</dbReference>
<sequence>MKDLIIVGASNAARDVLQVVKEINKVEMTWNIKGFIADTGLDIPKLTNGELEIIGKISDWIPKSDEYYVCAIADPNSKKVVTEKLMARGAKFANIIHPNVEINDYCTIGEGVIFYRDTVIGPNAVIGNNVHINTKIAHDCHVGDYSTVSILSAILGYVSIGTGVFVGAGSTIIPHISIGDNAYIGAGSVVVKNIENNKKVFGNPARKLSDLNMTTLYFINKENTDSEKNIRGILGEYLGVNGNGLVICMNEYGKPYLRDFPNVHFNISHKTGVFICALSDNPVGVDIEVIKDFNKRIAERFFTKNEQEYIFVNTHNQNERFAEIWTRKEAYVKFIGKGMAIPFESIDVLKLETANIISTFYMGRYVLSICNLKQSIYNERLII</sequence>
<proteinExistence type="predicted"/>
<evidence type="ECO:0000313" key="7">
    <source>
        <dbReference type="EMBL" id="KEF38880.1"/>
    </source>
</evidence>
<evidence type="ECO:0000256" key="1">
    <source>
        <dbReference type="ARBA" id="ARBA00022679"/>
    </source>
</evidence>
<dbReference type="InterPro" id="IPR001451">
    <property type="entry name" value="Hexapep"/>
</dbReference>
<dbReference type="InterPro" id="IPR011004">
    <property type="entry name" value="Trimer_LpxA-like_sf"/>
</dbReference>
<dbReference type="AlphaFoldDB" id="A0A072P057"/>
<dbReference type="InterPro" id="IPR020019">
    <property type="entry name" value="AcTrfase_PglD-like"/>
</dbReference>
<keyword evidence="7" id="KW-0012">Acyltransferase</keyword>
<dbReference type="InterPro" id="IPR050179">
    <property type="entry name" value="Trans_hexapeptide_repeat"/>
</dbReference>
<dbReference type="GO" id="GO:0000287">
    <property type="term" value="F:magnesium ion binding"/>
    <property type="evidence" value="ECO:0007669"/>
    <property type="project" value="InterPro"/>
</dbReference>
<dbReference type="Gene3D" id="3.90.470.20">
    <property type="entry name" value="4'-phosphopantetheinyl transferase domain"/>
    <property type="match status" value="1"/>
</dbReference>
<dbReference type="Pfam" id="PF00132">
    <property type="entry name" value="Hexapep"/>
    <property type="match status" value="1"/>
</dbReference>
<dbReference type="InterPro" id="IPR018357">
    <property type="entry name" value="Hexapep_transf_CS"/>
</dbReference>
<dbReference type="CDD" id="cd03360">
    <property type="entry name" value="LbH_AT_putative"/>
    <property type="match status" value="1"/>
</dbReference>
<gene>
    <name evidence="7" type="ORF">M670_01696</name>
</gene>
<evidence type="ECO:0000256" key="3">
    <source>
        <dbReference type="ARBA" id="ARBA00022737"/>
    </source>
</evidence>
<dbReference type="NCBIfam" id="TIGR00556">
    <property type="entry name" value="pantethn_trn"/>
    <property type="match status" value="1"/>
</dbReference>
<dbReference type="Gene3D" id="2.160.10.10">
    <property type="entry name" value="Hexapeptide repeat proteins"/>
    <property type="match status" value="1"/>
</dbReference>
<dbReference type="PANTHER" id="PTHR43300">
    <property type="entry name" value="ACETYLTRANSFERASE"/>
    <property type="match status" value="1"/>
</dbReference>
<name>A0A072P057_SCHAZ</name>
<dbReference type="InterPro" id="IPR037143">
    <property type="entry name" value="4-PPantetheinyl_Trfase_dom_sf"/>
</dbReference>
<evidence type="ECO:0000256" key="4">
    <source>
        <dbReference type="ARBA" id="ARBA00022842"/>
    </source>
</evidence>
<feature type="site" description="Increases basicity of active site His" evidence="5">
    <location>
        <position position="139"/>
    </location>
</feature>
<dbReference type="RefSeq" id="WP_202594779.1">
    <property type="nucleotide sequence ID" value="NZ_JJRY01000005.1"/>
</dbReference>
<dbReference type="InterPro" id="IPR004568">
    <property type="entry name" value="Ppantetheine-prot_Trfase_dom"/>
</dbReference>
<organism evidence="7 8">
    <name type="scientific">Schinkia azotoformans MEV2011</name>
    <dbReference type="NCBI Taxonomy" id="1348973"/>
    <lineage>
        <taxon>Bacteria</taxon>
        <taxon>Bacillati</taxon>
        <taxon>Bacillota</taxon>
        <taxon>Bacilli</taxon>
        <taxon>Bacillales</taxon>
        <taxon>Bacillaceae</taxon>
        <taxon>Calidifontibacillus/Schinkia group</taxon>
        <taxon>Schinkia</taxon>
    </lineage>
</organism>
<dbReference type="NCBIfam" id="TIGR03570">
    <property type="entry name" value="NeuD_NnaD"/>
    <property type="match status" value="1"/>
</dbReference>
<reference evidence="7 8" key="1">
    <citation type="submission" date="2014-04" db="EMBL/GenBank/DDBJ databases">
        <title>Draft genome sequence of Bacillus azotoformans MEV2011, a (co-) denitrifying strain unable to grow in the presence of oxygen.</title>
        <authorList>
            <person name="Nielsen M."/>
            <person name="Schreiber L."/>
            <person name="Finster K."/>
            <person name="Schramm A."/>
        </authorList>
    </citation>
    <scope>NUCLEOTIDE SEQUENCE [LARGE SCALE GENOMIC DNA]</scope>
    <source>
        <strain evidence="7 8">MEV2011</strain>
    </source>
</reference>
<keyword evidence="2" id="KW-0479">Metal-binding</keyword>
<dbReference type="SUPFAM" id="SSF51161">
    <property type="entry name" value="Trimeric LpxA-like enzymes"/>
    <property type="match status" value="1"/>
</dbReference>
<evidence type="ECO:0000256" key="2">
    <source>
        <dbReference type="ARBA" id="ARBA00022723"/>
    </source>
</evidence>
<dbReference type="EMBL" id="JJRY01000005">
    <property type="protein sequence ID" value="KEF38880.1"/>
    <property type="molecule type" value="Genomic_DNA"/>
</dbReference>
<dbReference type="PROSITE" id="PS00101">
    <property type="entry name" value="HEXAPEP_TRANSFERASES"/>
    <property type="match status" value="1"/>
</dbReference>
<dbReference type="GO" id="GO:0008897">
    <property type="term" value="F:holo-[acyl-carrier-protein] synthase activity"/>
    <property type="evidence" value="ECO:0007669"/>
    <property type="project" value="InterPro"/>
</dbReference>
<feature type="active site" description="Proton acceptor" evidence="5">
    <location>
        <position position="138"/>
    </location>
</feature>
<dbReference type="Pfam" id="PF01648">
    <property type="entry name" value="ACPS"/>
    <property type="match status" value="1"/>
</dbReference>
<accession>A0A072P057</accession>
<dbReference type="SUPFAM" id="SSF56214">
    <property type="entry name" value="4'-phosphopantetheinyl transferase"/>
    <property type="match status" value="2"/>
</dbReference>
<protein>
    <submittedName>
        <fullName evidence="7">Sugar O-acyltransferase, sialic acid O-acetyltransferase NeuD family</fullName>
    </submittedName>
</protein>